<evidence type="ECO:0000313" key="1">
    <source>
        <dbReference type="EMBL" id="EAR97587.2"/>
    </source>
</evidence>
<sequence>MQNKIIIISQDRMNIKYVYIFEVKGPPLSSQIFLFQRQKFQFLALYFLLTLNTFLRNLWNLIYCLKWQYEKPMSKKKNKHTRTHNFLSNGYYQIQFKQIVEFLLIQSKEVCRFFLNGYLVVICSIIHYQTRMQWLSYFINGSLSEKVLKIEINNYLFQKKAGQFLISKKYSYLRGQLSAFQMVKGISEAFMGNQLRINRYCIFFQLQLYMKMDYYFQQMVQVIGVDSMRQINFYFEIVEITKWCLNQDSE</sequence>
<name>I7MET9_TETTS</name>
<dbReference type="Proteomes" id="UP000009168">
    <property type="component" value="Unassembled WGS sequence"/>
</dbReference>
<reference evidence="2" key="1">
    <citation type="journal article" date="2006" name="PLoS Biol.">
        <title>Macronuclear genome sequence of the ciliate Tetrahymena thermophila, a model eukaryote.</title>
        <authorList>
            <person name="Eisen J.A."/>
            <person name="Coyne R.S."/>
            <person name="Wu M."/>
            <person name="Wu D."/>
            <person name="Thiagarajan M."/>
            <person name="Wortman J.R."/>
            <person name="Badger J.H."/>
            <person name="Ren Q."/>
            <person name="Amedeo P."/>
            <person name="Jones K.M."/>
            <person name="Tallon L.J."/>
            <person name="Delcher A.L."/>
            <person name="Salzberg S.L."/>
            <person name="Silva J.C."/>
            <person name="Haas B.J."/>
            <person name="Majoros W.H."/>
            <person name="Farzad M."/>
            <person name="Carlton J.M."/>
            <person name="Smith R.K. Jr."/>
            <person name="Garg J."/>
            <person name="Pearlman R.E."/>
            <person name="Karrer K.M."/>
            <person name="Sun L."/>
            <person name="Manning G."/>
            <person name="Elde N.C."/>
            <person name="Turkewitz A.P."/>
            <person name="Asai D.J."/>
            <person name="Wilkes D.E."/>
            <person name="Wang Y."/>
            <person name="Cai H."/>
            <person name="Collins K."/>
            <person name="Stewart B.A."/>
            <person name="Lee S.R."/>
            <person name="Wilamowska K."/>
            <person name="Weinberg Z."/>
            <person name="Ruzzo W.L."/>
            <person name="Wloga D."/>
            <person name="Gaertig J."/>
            <person name="Frankel J."/>
            <person name="Tsao C.-C."/>
            <person name="Gorovsky M.A."/>
            <person name="Keeling P.J."/>
            <person name="Waller R.F."/>
            <person name="Patron N.J."/>
            <person name="Cherry J.M."/>
            <person name="Stover N.A."/>
            <person name="Krieger C.J."/>
            <person name="del Toro C."/>
            <person name="Ryder H.F."/>
            <person name="Williamson S.C."/>
            <person name="Barbeau R.A."/>
            <person name="Hamilton E.P."/>
            <person name="Orias E."/>
        </authorList>
    </citation>
    <scope>NUCLEOTIDE SEQUENCE [LARGE SCALE GENOMIC DNA]</scope>
    <source>
        <strain evidence="2">SB210</strain>
    </source>
</reference>
<gene>
    <name evidence="1" type="ORF">TTHERM_00439350</name>
</gene>
<proteinExistence type="predicted"/>
<evidence type="ECO:0000313" key="2">
    <source>
        <dbReference type="Proteomes" id="UP000009168"/>
    </source>
</evidence>
<protein>
    <submittedName>
        <fullName evidence="1">Uncharacterized protein</fullName>
    </submittedName>
</protein>
<dbReference type="EMBL" id="GG662663">
    <property type="protein sequence ID" value="EAR97587.2"/>
    <property type="molecule type" value="Genomic_DNA"/>
</dbReference>
<dbReference type="InParanoid" id="I7MET9"/>
<dbReference type="GeneID" id="7828933"/>
<keyword evidence="2" id="KW-1185">Reference proteome</keyword>
<dbReference type="AlphaFoldDB" id="I7MET9"/>
<dbReference type="KEGG" id="tet:TTHERM_00439350"/>
<organism evidence="1 2">
    <name type="scientific">Tetrahymena thermophila (strain SB210)</name>
    <dbReference type="NCBI Taxonomy" id="312017"/>
    <lineage>
        <taxon>Eukaryota</taxon>
        <taxon>Sar</taxon>
        <taxon>Alveolata</taxon>
        <taxon>Ciliophora</taxon>
        <taxon>Intramacronucleata</taxon>
        <taxon>Oligohymenophorea</taxon>
        <taxon>Hymenostomatida</taxon>
        <taxon>Tetrahymenina</taxon>
        <taxon>Tetrahymenidae</taxon>
        <taxon>Tetrahymena</taxon>
    </lineage>
</organism>
<accession>I7MET9</accession>
<dbReference type="RefSeq" id="XP_001017832.2">
    <property type="nucleotide sequence ID" value="XM_001017832.2"/>
</dbReference>